<keyword evidence="1" id="KW-1133">Transmembrane helix</keyword>
<accession>A0AAP2UDX5</accession>
<feature type="transmembrane region" description="Helical" evidence="1">
    <location>
        <begin position="118"/>
        <end position="142"/>
    </location>
</feature>
<proteinExistence type="predicted"/>
<dbReference type="AlphaFoldDB" id="A0AAP2UDX5"/>
<dbReference type="Proteomes" id="UP001204814">
    <property type="component" value="Unassembled WGS sequence"/>
</dbReference>
<gene>
    <name evidence="2" type="ORF">NE542_05540</name>
</gene>
<feature type="transmembrane region" description="Helical" evidence="1">
    <location>
        <begin position="82"/>
        <end position="98"/>
    </location>
</feature>
<dbReference type="RefSeq" id="WP_147359280.1">
    <property type="nucleotide sequence ID" value="NZ_JAJDKX010000010.1"/>
</dbReference>
<reference evidence="2" key="1">
    <citation type="submission" date="2022-06" db="EMBL/GenBank/DDBJ databases">
        <title>Isolation of gut microbiota from human fecal samples.</title>
        <authorList>
            <person name="Pamer E.G."/>
            <person name="Barat B."/>
            <person name="Waligurski E."/>
            <person name="Medina S."/>
            <person name="Paddock L."/>
            <person name="Mostad J."/>
        </authorList>
    </citation>
    <scope>NUCLEOTIDE SEQUENCE</scope>
    <source>
        <strain evidence="2">DFI.6.24</strain>
    </source>
</reference>
<feature type="transmembrane region" description="Helical" evidence="1">
    <location>
        <begin position="193"/>
        <end position="214"/>
    </location>
</feature>
<evidence type="ECO:0000256" key="1">
    <source>
        <dbReference type="SAM" id="Phobius"/>
    </source>
</evidence>
<feature type="transmembrane region" description="Helical" evidence="1">
    <location>
        <begin position="162"/>
        <end position="181"/>
    </location>
</feature>
<keyword evidence="1" id="KW-0472">Membrane</keyword>
<name>A0AAP2UDX5_9FIRM</name>
<evidence type="ECO:0000313" key="3">
    <source>
        <dbReference type="Proteomes" id="UP001204814"/>
    </source>
</evidence>
<sequence>MNNKIIYFEKRLEMNELKKIIKEYIKKIGKEKIAIIVSIITIVTVGFNFFKTVYNDFIYQASCERFYGIPKYYFSYNLNDKLYWLLLTSIAIIICLTPRIIKKHCYSSSETFNRIIKYIFIFLCCMSLWVVISLFLNIIVSYNYRDFILDGIVYLVNTYRNVMSVVFLLFSFFTILFLYDINGFLKTARYKKIVLIIFLFSFGMCSNILLFGSISQITSTIDQKTKYEFITVDDNEYVILSEYKGKFLVVSFEKDRGEYIFNTNQYKFINMNQGLITYKDVKNLKINKGE</sequence>
<comment type="caution">
    <text evidence="2">The sequence shown here is derived from an EMBL/GenBank/DDBJ whole genome shotgun (WGS) entry which is preliminary data.</text>
</comment>
<organism evidence="2 3">
    <name type="scientific">Faecalibacillus intestinalis</name>
    <dbReference type="NCBI Taxonomy" id="1982626"/>
    <lineage>
        <taxon>Bacteria</taxon>
        <taxon>Bacillati</taxon>
        <taxon>Bacillota</taxon>
        <taxon>Erysipelotrichia</taxon>
        <taxon>Erysipelotrichales</taxon>
        <taxon>Coprobacillaceae</taxon>
        <taxon>Faecalibacillus</taxon>
    </lineage>
</organism>
<dbReference type="EMBL" id="JANGBO010000003">
    <property type="protein sequence ID" value="MCQ5061301.1"/>
    <property type="molecule type" value="Genomic_DNA"/>
</dbReference>
<feature type="transmembrane region" description="Helical" evidence="1">
    <location>
        <begin position="33"/>
        <end position="50"/>
    </location>
</feature>
<protein>
    <submittedName>
        <fullName evidence="2">Uncharacterized protein</fullName>
    </submittedName>
</protein>
<evidence type="ECO:0000313" key="2">
    <source>
        <dbReference type="EMBL" id="MCQ5061301.1"/>
    </source>
</evidence>
<keyword evidence="1" id="KW-0812">Transmembrane</keyword>